<name>A0AAD6Q3G2_9ROSI</name>
<organism evidence="1 2">
    <name type="scientific">Populus alba x Populus x berolinensis</name>
    <dbReference type="NCBI Taxonomy" id="444605"/>
    <lineage>
        <taxon>Eukaryota</taxon>
        <taxon>Viridiplantae</taxon>
        <taxon>Streptophyta</taxon>
        <taxon>Embryophyta</taxon>
        <taxon>Tracheophyta</taxon>
        <taxon>Spermatophyta</taxon>
        <taxon>Magnoliopsida</taxon>
        <taxon>eudicotyledons</taxon>
        <taxon>Gunneridae</taxon>
        <taxon>Pentapetalae</taxon>
        <taxon>rosids</taxon>
        <taxon>fabids</taxon>
        <taxon>Malpighiales</taxon>
        <taxon>Salicaceae</taxon>
        <taxon>Saliceae</taxon>
        <taxon>Populus</taxon>
    </lineage>
</organism>
<protein>
    <submittedName>
        <fullName evidence="1">Uncharacterized protein</fullName>
    </submittedName>
</protein>
<keyword evidence="2" id="KW-1185">Reference proteome</keyword>
<accession>A0AAD6Q3G2</accession>
<proteinExistence type="predicted"/>
<dbReference type="Proteomes" id="UP001164929">
    <property type="component" value="Chromosome 12"/>
</dbReference>
<gene>
    <name evidence="1" type="ORF">NC653_029435</name>
</gene>
<dbReference type="AlphaFoldDB" id="A0AAD6Q3G2"/>
<evidence type="ECO:0000313" key="1">
    <source>
        <dbReference type="EMBL" id="KAJ6977526.1"/>
    </source>
</evidence>
<sequence length="32" mass="3932">MLSLQERNLDQMFHLHPSFSLQVEFMKKLLRN</sequence>
<dbReference type="EMBL" id="JAQIZT010000012">
    <property type="protein sequence ID" value="KAJ6977526.1"/>
    <property type="molecule type" value="Genomic_DNA"/>
</dbReference>
<evidence type="ECO:0000313" key="2">
    <source>
        <dbReference type="Proteomes" id="UP001164929"/>
    </source>
</evidence>
<comment type="caution">
    <text evidence="1">The sequence shown here is derived from an EMBL/GenBank/DDBJ whole genome shotgun (WGS) entry which is preliminary data.</text>
</comment>
<reference evidence="1" key="1">
    <citation type="journal article" date="2023" name="Mol. Ecol. Resour.">
        <title>Chromosome-level genome assembly of a triploid poplar Populus alba 'Berolinensis'.</title>
        <authorList>
            <person name="Chen S."/>
            <person name="Yu Y."/>
            <person name="Wang X."/>
            <person name="Wang S."/>
            <person name="Zhang T."/>
            <person name="Zhou Y."/>
            <person name="He R."/>
            <person name="Meng N."/>
            <person name="Wang Y."/>
            <person name="Liu W."/>
            <person name="Liu Z."/>
            <person name="Liu J."/>
            <person name="Guo Q."/>
            <person name="Huang H."/>
            <person name="Sederoff R.R."/>
            <person name="Wang G."/>
            <person name="Qu G."/>
            <person name="Chen S."/>
        </authorList>
    </citation>
    <scope>NUCLEOTIDE SEQUENCE</scope>
    <source>
        <strain evidence="1">SC-2020</strain>
    </source>
</reference>